<organism evidence="1 2">
    <name type="scientific">Pleurodeles waltl</name>
    <name type="common">Iberian ribbed newt</name>
    <dbReference type="NCBI Taxonomy" id="8319"/>
    <lineage>
        <taxon>Eukaryota</taxon>
        <taxon>Metazoa</taxon>
        <taxon>Chordata</taxon>
        <taxon>Craniata</taxon>
        <taxon>Vertebrata</taxon>
        <taxon>Euteleostomi</taxon>
        <taxon>Amphibia</taxon>
        <taxon>Batrachia</taxon>
        <taxon>Caudata</taxon>
        <taxon>Salamandroidea</taxon>
        <taxon>Salamandridae</taxon>
        <taxon>Pleurodelinae</taxon>
        <taxon>Pleurodeles</taxon>
    </lineage>
</organism>
<dbReference type="AlphaFoldDB" id="A0AAV7VB70"/>
<keyword evidence="2" id="KW-1185">Reference proteome</keyword>
<reference evidence="1" key="1">
    <citation type="journal article" date="2022" name="bioRxiv">
        <title>Sequencing and chromosome-scale assembly of the giantPleurodeles waltlgenome.</title>
        <authorList>
            <person name="Brown T."/>
            <person name="Elewa A."/>
            <person name="Iarovenko S."/>
            <person name="Subramanian E."/>
            <person name="Araus A.J."/>
            <person name="Petzold A."/>
            <person name="Susuki M."/>
            <person name="Suzuki K.-i.T."/>
            <person name="Hayashi T."/>
            <person name="Toyoda A."/>
            <person name="Oliveira C."/>
            <person name="Osipova E."/>
            <person name="Leigh N.D."/>
            <person name="Simon A."/>
            <person name="Yun M.H."/>
        </authorList>
    </citation>
    <scope>NUCLEOTIDE SEQUENCE</scope>
    <source>
        <strain evidence="1">20211129_DDA</strain>
        <tissue evidence="1">Liver</tissue>
    </source>
</reference>
<sequence length="85" mass="8824">MGARPSRVTCLQSLWAQPLHHGCRAAPHSVGRTSSGLAPGAPVGPSIDTASAQQALLPHSTCCSDPSAPRWLIGSLYLATLTELH</sequence>
<dbReference type="Proteomes" id="UP001066276">
    <property type="component" value="Chromosome 2_1"/>
</dbReference>
<comment type="caution">
    <text evidence="1">The sequence shown here is derived from an EMBL/GenBank/DDBJ whole genome shotgun (WGS) entry which is preliminary data.</text>
</comment>
<evidence type="ECO:0000313" key="1">
    <source>
        <dbReference type="EMBL" id="KAJ1197997.1"/>
    </source>
</evidence>
<proteinExistence type="predicted"/>
<name>A0AAV7VB70_PLEWA</name>
<dbReference type="EMBL" id="JANPWB010000003">
    <property type="protein sequence ID" value="KAJ1197997.1"/>
    <property type="molecule type" value="Genomic_DNA"/>
</dbReference>
<gene>
    <name evidence="1" type="ORF">NDU88_001841</name>
</gene>
<protein>
    <submittedName>
        <fullName evidence="1">Uncharacterized protein</fullName>
    </submittedName>
</protein>
<evidence type="ECO:0000313" key="2">
    <source>
        <dbReference type="Proteomes" id="UP001066276"/>
    </source>
</evidence>
<accession>A0AAV7VB70</accession>